<dbReference type="SUPFAM" id="SSF46689">
    <property type="entry name" value="Homeodomain-like"/>
    <property type="match status" value="1"/>
</dbReference>
<protein>
    <submittedName>
        <fullName evidence="5">Helix-turn-helix domain-containing protein</fullName>
    </submittedName>
</protein>
<reference evidence="6" key="1">
    <citation type="submission" date="2016-10" db="EMBL/GenBank/DDBJ databases">
        <authorList>
            <person name="Varghese N."/>
            <person name="Submissions S."/>
        </authorList>
    </citation>
    <scope>NUCLEOTIDE SEQUENCE [LARGE SCALE GENOMIC DNA]</scope>
    <source>
        <strain evidence="6">DSM 23313</strain>
    </source>
</reference>
<feature type="domain" description="HTH araC/xylS-type" evidence="4">
    <location>
        <begin position="211"/>
        <end position="290"/>
    </location>
</feature>
<dbReference type="SMART" id="SM00342">
    <property type="entry name" value="HTH_ARAC"/>
    <property type="match status" value="1"/>
</dbReference>
<evidence type="ECO:0000313" key="6">
    <source>
        <dbReference type="Proteomes" id="UP000243588"/>
    </source>
</evidence>
<dbReference type="Pfam" id="PF12833">
    <property type="entry name" value="HTH_18"/>
    <property type="match status" value="1"/>
</dbReference>
<accession>A0A1G8H1V5</accession>
<dbReference type="Gene3D" id="1.10.10.60">
    <property type="entry name" value="Homeodomain-like"/>
    <property type="match status" value="1"/>
</dbReference>
<keyword evidence="1" id="KW-0805">Transcription regulation</keyword>
<keyword evidence="2" id="KW-0238">DNA-binding</keyword>
<dbReference type="InterPro" id="IPR018060">
    <property type="entry name" value="HTH_AraC"/>
</dbReference>
<evidence type="ECO:0000313" key="5">
    <source>
        <dbReference type="EMBL" id="SDI00617.1"/>
    </source>
</evidence>
<dbReference type="RefSeq" id="WP_090410484.1">
    <property type="nucleotide sequence ID" value="NZ_FNDQ01000038.1"/>
</dbReference>
<dbReference type="GO" id="GO:0003700">
    <property type="term" value="F:DNA-binding transcription factor activity"/>
    <property type="evidence" value="ECO:0007669"/>
    <property type="project" value="InterPro"/>
</dbReference>
<dbReference type="STRING" id="702745.SAMN05421818_1387"/>
<dbReference type="Proteomes" id="UP000243588">
    <property type="component" value="Unassembled WGS sequence"/>
</dbReference>
<dbReference type="InterPro" id="IPR009057">
    <property type="entry name" value="Homeodomain-like_sf"/>
</dbReference>
<dbReference type="PRINTS" id="PR00032">
    <property type="entry name" value="HTHARAC"/>
</dbReference>
<proteinExistence type="predicted"/>
<organism evidence="5 6">
    <name type="scientific">Myroides phaeus</name>
    <dbReference type="NCBI Taxonomy" id="702745"/>
    <lineage>
        <taxon>Bacteria</taxon>
        <taxon>Pseudomonadati</taxon>
        <taxon>Bacteroidota</taxon>
        <taxon>Flavobacteriia</taxon>
        <taxon>Flavobacteriales</taxon>
        <taxon>Flavobacteriaceae</taxon>
        <taxon>Myroides</taxon>
    </lineage>
</organism>
<name>A0A1G8H1V5_9FLAO</name>
<evidence type="ECO:0000256" key="2">
    <source>
        <dbReference type="ARBA" id="ARBA00023125"/>
    </source>
</evidence>
<evidence type="ECO:0000259" key="4">
    <source>
        <dbReference type="PROSITE" id="PS01124"/>
    </source>
</evidence>
<keyword evidence="6" id="KW-1185">Reference proteome</keyword>
<dbReference type="InterPro" id="IPR020449">
    <property type="entry name" value="Tscrpt_reg_AraC-type_HTH"/>
</dbReference>
<dbReference type="AlphaFoldDB" id="A0A1G8H1V5"/>
<gene>
    <name evidence="5" type="ORF">SAMN05421818_1387</name>
</gene>
<dbReference type="PROSITE" id="PS01124">
    <property type="entry name" value="HTH_ARAC_FAMILY_2"/>
    <property type="match status" value="1"/>
</dbReference>
<dbReference type="GO" id="GO:0043565">
    <property type="term" value="F:sequence-specific DNA binding"/>
    <property type="evidence" value="ECO:0007669"/>
    <property type="project" value="InterPro"/>
</dbReference>
<dbReference type="PANTHER" id="PTHR43280">
    <property type="entry name" value="ARAC-FAMILY TRANSCRIPTIONAL REGULATOR"/>
    <property type="match status" value="1"/>
</dbReference>
<evidence type="ECO:0000256" key="3">
    <source>
        <dbReference type="ARBA" id="ARBA00023163"/>
    </source>
</evidence>
<sequence>MLNKKIHHHNGENQFNNWPMKNNIYIIKHSIDEMLTLPIENSNLYAISYIKEEASYYNGYTTKEINKPCLFFSIPSASKEIKLKIQQPSVISVFFEKSLLGLNNHLLYKLNNSVKSFPLLLLNEKHEEFVRIIVEKIEEELDSCFPSQSEQIKRLIELLIYKNYKIQPIQTWDRENTNKGRVCQNFLDLLEMQFPVTKNGLKLQANKPSYFADKLNVHINYLNYTVNQSLNISTSQCIKDRIISESKNLLHYTEWSISEIAFTLGFQSPGYFSASFKKETGLTPNQFRKTHKIIS</sequence>
<evidence type="ECO:0000256" key="1">
    <source>
        <dbReference type="ARBA" id="ARBA00023015"/>
    </source>
</evidence>
<dbReference type="EMBL" id="FNDQ01000038">
    <property type="protein sequence ID" value="SDI00617.1"/>
    <property type="molecule type" value="Genomic_DNA"/>
</dbReference>
<dbReference type="PANTHER" id="PTHR43280:SF32">
    <property type="entry name" value="TRANSCRIPTIONAL REGULATORY PROTEIN"/>
    <property type="match status" value="1"/>
</dbReference>
<keyword evidence="3" id="KW-0804">Transcription</keyword>